<evidence type="ECO:0000313" key="3">
    <source>
        <dbReference type="Proteomes" id="UP001283361"/>
    </source>
</evidence>
<reference evidence="2" key="1">
    <citation type="journal article" date="2023" name="G3 (Bethesda)">
        <title>A reference genome for the long-term kleptoplast-retaining sea slug Elysia crispata morphotype clarki.</title>
        <authorList>
            <person name="Eastman K.E."/>
            <person name="Pendleton A.L."/>
            <person name="Shaikh M.A."/>
            <person name="Suttiyut T."/>
            <person name="Ogas R."/>
            <person name="Tomko P."/>
            <person name="Gavelis G."/>
            <person name="Widhalm J.R."/>
            <person name="Wisecaver J.H."/>
        </authorList>
    </citation>
    <scope>NUCLEOTIDE SEQUENCE</scope>
    <source>
        <strain evidence="2">ECLA1</strain>
    </source>
</reference>
<dbReference type="EMBL" id="JAWDGP010003009">
    <property type="protein sequence ID" value="KAK3778139.1"/>
    <property type="molecule type" value="Genomic_DNA"/>
</dbReference>
<name>A0AAE1DPJ5_9GAST</name>
<evidence type="ECO:0000313" key="2">
    <source>
        <dbReference type="EMBL" id="KAK3778139.1"/>
    </source>
</evidence>
<gene>
    <name evidence="2" type="ORF">RRG08_052286</name>
</gene>
<evidence type="ECO:0000256" key="1">
    <source>
        <dbReference type="SAM" id="MobiDB-lite"/>
    </source>
</evidence>
<comment type="caution">
    <text evidence="2">The sequence shown here is derived from an EMBL/GenBank/DDBJ whole genome shotgun (WGS) entry which is preliminary data.</text>
</comment>
<accession>A0AAE1DPJ5</accession>
<keyword evidence="3" id="KW-1185">Reference proteome</keyword>
<dbReference type="AlphaFoldDB" id="A0AAE1DPJ5"/>
<sequence length="100" mass="11591">MTGIIQLKISGARKLFTTRSCDRPTGRLRSFSSGTETRRSRRDYRQSDRPTGRLRSFSSGTETRRSRRDVVTVPWSHTHTQPQASRVLLLWSHWTEACLN</sequence>
<protein>
    <submittedName>
        <fullName evidence="2">Uncharacterized protein</fullName>
    </submittedName>
</protein>
<organism evidence="2 3">
    <name type="scientific">Elysia crispata</name>
    <name type="common">lettuce slug</name>
    <dbReference type="NCBI Taxonomy" id="231223"/>
    <lineage>
        <taxon>Eukaryota</taxon>
        <taxon>Metazoa</taxon>
        <taxon>Spiralia</taxon>
        <taxon>Lophotrochozoa</taxon>
        <taxon>Mollusca</taxon>
        <taxon>Gastropoda</taxon>
        <taxon>Heterobranchia</taxon>
        <taxon>Euthyneura</taxon>
        <taxon>Panpulmonata</taxon>
        <taxon>Sacoglossa</taxon>
        <taxon>Placobranchoidea</taxon>
        <taxon>Plakobranchidae</taxon>
        <taxon>Elysia</taxon>
    </lineage>
</organism>
<proteinExistence type="predicted"/>
<feature type="region of interest" description="Disordered" evidence="1">
    <location>
        <begin position="23"/>
        <end position="69"/>
    </location>
</feature>
<dbReference type="Proteomes" id="UP001283361">
    <property type="component" value="Unassembled WGS sequence"/>
</dbReference>